<protein>
    <recommendedName>
        <fullName evidence="1">STAS domain-containing protein</fullName>
    </recommendedName>
</protein>
<dbReference type="PANTHER" id="PTHR35849:SF2">
    <property type="entry name" value="BLR2341 PROTEIN"/>
    <property type="match status" value="1"/>
</dbReference>
<proteinExistence type="predicted"/>
<dbReference type="CDD" id="cd07043">
    <property type="entry name" value="STAS_anti-anti-sigma_factors"/>
    <property type="match status" value="1"/>
</dbReference>
<gene>
    <name evidence="2" type="ORF">C1E24_13930</name>
</gene>
<dbReference type="Gene3D" id="3.30.750.24">
    <property type="entry name" value="STAS domain"/>
    <property type="match status" value="1"/>
</dbReference>
<evidence type="ECO:0000313" key="3">
    <source>
        <dbReference type="Proteomes" id="UP000309186"/>
    </source>
</evidence>
<dbReference type="AlphaFoldDB" id="A0A5R9Q028"/>
<dbReference type="InterPro" id="IPR002645">
    <property type="entry name" value="STAS_dom"/>
</dbReference>
<dbReference type="EMBL" id="PPSW01000022">
    <property type="protein sequence ID" value="TLX46461.1"/>
    <property type="molecule type" value="Genomic_DNA"/>
</dbReference>
<dbReference type="InterPro" id="IPR052746">
    <property type="entry name" value="MlaB_ABC_Transporter"/>
</dbReference>
<dbReference type="RefSeq" id="WP_138482409.1">
    <property type="nucleotide sequence ID" value="NZ_PPSW01000022.1"/>
</dbReference>
<name>A0A5R9Q028_9GAMM</name>
<accession>A0A5R9Q028</accession>
<evidence type="ECO:0000313" key="2">
    <source>
        <dbReference type="EMBL" id="TLX46461.1"/>
    </source>
</evidence>
<sequence>MTTLKFNFPEELTIYEVAHIHNELKVYFESNDEVALDLSQIEELDSAGIQLIYKALHQLNKENKPLATFSISEVVKKKFCILGLSLPVQVHEE</sequence>
<dbReference type="SUPFAM" id="SSF52091">
    <property type="entry name" value="SpoIIaa-like"/>
    <property type="match status" value="1"/>
</dbReference>
<dbReference type="PANTHER" id="PTHR35849">
    <property type="entry name" value="BLR2341 PROTEIN"/>
    <property type="match status" value="1"/>
</dbReference>
<dbReference type="OrthoDB" id="3296574at2"/>
<dbReference type="InterPro" id="IPR036513">
    <property type="entry name" value="STAS_dom_sf"/>
</dbReference>
<evidence type="ECO:0000259" key="1">
    <source>
        <dbReference type="PROSITE" id="PS50801"/>
    </source>
</evidence>
<dbReference type="Pfam" id="PF01740">
    <property type="entry name" value="STAS"/>
    <property type="match status" value="1"/>
</dbReference>
<comment type="caution">
    <text evidence="2">The sequence shown here is derived from an EMBL/GenBank/DDBJ whole genome shotgun (WGS) entry which is preliminary data.</text>
</comment>
<reference evidence="2 3" key="1">
    <citation type="submission" date="2018-01" db="EMBL/GenBank/DDBJ databases">
        <title>Co-occurrence of chitin degradation, pigmentation and bioactivity in marine Pseudoalteromonas.</title>
        <authorList>
            <person name="Paulsen S."/>
            <person name="Gram L."/>
            <person name="Machado H."/>
        </authorList>
    </citation>
    <scope>NUCLEOTIDE SEQUENCE [LARGE SCALE GENOMIC DNA]</scope>
    <source>
        <strain evidence="2 3">S3663</strain>
    </source>
</reference>
<dbReference type="PROSITE" id="PS50801">
    <property type="entry name" value="STAS"/>
    <property type="match status" value="1"/>
</dbReference>
<dbReference type="Proteomes" id="UP000309186">
    <property type="component" value="Unassembled WGS sequence"/>
</dbReference>
<organism evidence="2 3">
    <name type="scientific">Pseudoalteromonas phenolica</name>
    <dbReference type="NCBI Taxonomy" id="161398"/>
    <lineage>
        <taxon>Bacteria</taxon>
        <taxon>Pseudomonadati</taxon>
        <taxon>Pseudomonadota</taxon>
        <taxon>Gammaproteobacteria</taxon>
        <taxon>Alteromonadales</taxon>
        <taxon>Pseudoalteromonadaceae</taxon>
        <taxon>Pseudoalteromonas</taxon>
    </lineage>
</organism>
<feature type="domain" description="STAS" evidence="1">
    <location>
        <begin position="1"/>
        <end position="93"/>
    </location>
</feature>